<evidence type="ECO:0000313" key="2">
    <source>
        <dbReference type="Proteomes" id="UP000515153"/>
    </source>
</evidence>
<evidence type="ECO:0000313" key="3">
    <source>
        <dbReference type="RefSeq" id="XP_030985001.1"/>
    </source>
</evidence>
<name>A0A6P8BD06_PYRGI</name>
<dbReference type="RefSeq" id="XP_030985001.1">
    <property type="nucleotide sequence ID" value="XM_031124794.1"/>
</dbReference>
<evidence type="ECO:0000256" key="1">
    <source>
        <dbReference type="SAM" id="MobiDB-lite"/>
    </source>
</evidence>
<organism evidence="2 3">
    <name type="scientific">Pyricularia grisea</name>
    <name type="common">Crabgrass-specific blast fungus</name>
    <name type="synonym">Magnaporthe grisea</name>
    <dbReference type="NCBI Taxonomy" id="148305"/>
    <lineage>
        <taxon>Eukaryota</taxon>
        <taxon>Fungi</taxon>
        <taxon>Dikarya</taxon>
        <taxon>Ascomycota</taxon>
        <taxon>Pezizomycotina</taxon>
        <taxon>Sordariomycetes</taxon>
        <taxon>Sordariomycetidae</taxon>
        <taxon>Magnaporthales</taxon>
        <taxon>Pyriculariaceae</taxon>
        <taxon>Pyricularia</taxon>
    </lineage>
</organism>
<gene>
    <name evidence="3" type="ORF">PgNI_04751</name>
</gene>
<protein>
    <submittedName>
        <fullName evidence="3">Uncharacterized protein</fullName>
    </submittedName>
</protein>
<dbReference type="Proteomes" id="UP000515153">
    <property type="component" value="Unplaced"/>
</dbReference>
<dbReference type="GeneID" id="41959703"/>
<sequence length="38" mass="4137">MTQGCRIRASVQADGEPVNHGKDDRPPPPKPTQPRDPS</sequence>
<feature type="compositionally biased region" description="Basic and acidic residues" evidence="1">
    <location>
        <begin position="17"/>
        <end position="27"/>
    </location>
</feature>
<proteinExistence type="predicted"/>
<dbReference type="KEGG" id="pgri:PgNI_04751"/>
<dbReference type="AlphaFoldDB" id="A0A6P8BD06"/>
<reference evidence="3" key="1">
    <citation type="journal article" date="2019" name="Mol. Biol. Evol.">
        <title>Blast fungal genomes show frequent chromosomal changes, gene gains and losses, and effector gene turnover.</title>
        <authorList>
            <person name="Gomez Luciano L.B."/>
            <person name="Jason Tsai I."/>
            <person name="Chuma I."/>
            <person name="Tosa Y."/>
            <person name="Chen Y.H."/>
            <person name="Li J.Y."/>
            <person name="Li M.Y."/>
            <person name="Jade Lu M.Y."/>
            <person name="Nakayashiki H."/>
            <person name="Li W.H."/>
        </authorList>
    </citation>
    <scope>NUCLEOTIDE SEQUENCE</scope>
    <source>
        <strain evidence="3">NI907</strain>
    </source>
</reference>
<feature type="compositionally biased region" description="Pro residues" evidence="1">
    <location>
        <begin position="28"/>
        <end position="38"/>
    </location>
</feature>
<reference evidence="3" key="2">
    <citation type="submission" date="2019-10" db="EMBL/GenBank/DDBJ databases">
        <authorList>
            <consortium name="NCBI Genome Project"/>
        </authorList>
    </citation>
    <scope>NUCLEOTIDE SEQUENCE</scope>
    <source>
        <strain evidence="3">NI907</strain>
    </source>
</reference>
<accession>A0A6P8BD06</accession>
<keyword evidence="2" id="KW-1185">Reference proteome</keyword>
<reference evidence="3" key="3">
    <citation type="submission" date="2025-08" db="UniProtKB">
        <authorList>
            <consortium name="RefSeq"/>
        </authorList>
    </citation>
    <scope>IDENTIFICATION</scope>
    <source>
        <strain evidence="3">NI907</strain>
    </source>
</reference>
<feature type="region of interest" description="Disordered" evidence="1">
    <location>
        <begin position="1"/>
        <end position="38"/>
    </location>
</feature>